<dbReference type="AlphaFoldDB" id="A0A383RML0"/>
<keyword evidence="4 6" id="KW-1133">Transmembrane helix</keyword>
<keyword evidence="5 6" id="KW-0472">Membrane</keyword>
<evidence type="ECO:0000313" key="7">
    <source>
        <dbReference type="EMBL" id="SYX87619.1"/>
    </source>
</evidence>
<proteinExistence type="predicted"/>
<dbReference type="RefSeq" id="WP_138189162.1">
    <property type="nucleotide sequence ID" value="NZ_LS992241.1"/>
</dbReference>
<dbReference type="GO" id="GO:0051301">
    <property type="term" value="P:cell division"/>
    <property type="evidence" value="ECO:0007669"/>
    <property type="project" value="InterPro"/>
</dbReference>
<dbReference type="PANTHER" id="PTHR30474:SF1">
    <property type="entry name" value="PEPTIDOGLYCAN GLYCOSYLTRANSFERASE MRDB"/>
    <property type="match status" value="1"/>
</dbReference>
<dbReference type="NCBIfam" id="NF038403">
    <property type="entry name" value="perm_prefix_1"/>
    <property type="match status" value="1"/>
</dbReference>
<dbReference type="GO" id="GO:0005886">
    <property type="term" value="C:plasma membrane"/>
    <property type="evidence" value="ECO:0007669"/>
    <property type="project" value="TreeGrafter"/>
</dbReference>
<dbReference type="EMBL" id="LS992241">
    <property type="protein sequence ID" value="SYX87619.1"/>
    <property type="molecule type" value="Genomic_DNA"/>
</dbReference>
<name>A0A383RML0_PAEAL</name>
<gene>
    <name evidence="7" type="ORF">PBLR_16049</name>
</gene>
<feature type="transmembrane region" description="Helical" evidence="6">
    <location>
        <begin position="214"/>
        <end position="234"/>
    </location>
</feature>
<feature type="transmembrane region" description="Helical" evidence="6">
    <location>
        <begin position="313"/>
        <end position="330"/>
    </location>
</feature>
<evidence type="ECO:0000256" key="3">
    <source>
        <dbReference type="ARBA" id="ARBA00022960"/>
    </source>
</evidence>
<evidence type="ECO:0000256" key="2">
    <source>
        <dbReference type="ARBA" id="ARBA00022692"/>
    </source>
</evidence>
<feature type="transmembrane region" description="Helical" evidence="6">
    <location>
        <begin position="91"/>
        <end position="113"/>
    </location>
</feature>
<feature type="transmembrane region" description="Helical" evidence="6">
    <location>
        <begin position="125"/>
        <end position="144"/>
    </location>
</feature>
<keyword evidence="2 6" id="KW-0812">Transmembrane</keyword>
<evidence type="ECO:0000313" key="8">
    <source>
        <dbReference type="Proteomes" id="UP000304148"/>
    </source>
</evidence>
<sequence>MTRNEEGRDKKHSSILEQFVGEVLAHVKARQMHNEIQAELQDHLLNEIEYGMDHGMDESAAAQQAVRNMGEPSVVAAQFNQVHRPRAPWKLWISLLVWIAICIVGLFAVQAGNPQELYRLSAEGYAWRLVPGGVAFLVAFWVGYQKLQQGAVWLYSLTLLLSILTIFSSLSINGQSFLSIGTISINMLYISPFLVLITLYSMTGVKFVKMHRPTLFLALLSLPIIIYLADGRLLQLCTYLSGVLVVGKLAGWKWGYVKWAACGIVIAGGLCYGFIERLRLLVNIRIENWLHTLNGSADISYLQNITQQILREAGWFGHGIGELASLPYITSDNLSIAIIHMFGWVGGLIMLIALTIIITTMFRQARLFRDPYAKGLGNLISSMMAVHSLLYIGGIIGIVPINGAGLPMLGSGGSEILLWMMLLGLYSSAHWKKDMVPV</sequence>
<dbReference type="InterPro" id="IPR047928">
    <property type="entry name" value="Perm_prefix_1"/>
</dbReference>
<reference evidence="8" key="1">
    <citation type="submission" date="2018-08" db="EMBL/GenBank/DDBJ databases">
        <authorList>
            <person name="Chevrot R."/>
        </authorList>
    </citation>
    <scope>NUCLEOTIDE SEQUENCE [LARGE SCALE GENOMIC DNA]</scope>
</reference>
<dbReference type="PANTHER" id="PTHR30474">
    <property type="entry name" value="CELL CYCLE PROTEIN"/>
    <property type="match status" value="1"/>
</dbReference>
<evidence type="ECO:0000256" key="5">
    <source>
        <dbReference type="ARBA" id="ARBA00023136"/>
    </source>
</evidence>
<dbReference type="GO" id="GO:0015648">
    <property type="term" value="F:lipid-linked peptidoglycan transporter activity"/>
    <property type="evidence" value="ECO:0007669"/>
    <property type="project" value="TreeGrafter"/>
</dbReference>
<evidence type="ECO:0008006" key="9">
    <source>
        <dbReference type="Google" id="ProtNLM"/>
    </source>
</evidence>
<dbReference type="InterPro" id="IPR001182">
    <property type="entry name" value="FtsW/RodA"/>
</dbReference>
<feature type="transmembrane region" description="Helical" evidence="6">
    <location>
        <begin position="336"/>
        <end position="358"/>
    </location>
</feature>
<protein>
    <recommendedName>
        <fullName evidence="9">FtsW/RodA/SpoVE family cell cycle protein</fullName>
    </recommendedName>
</protein>
<organism evidence="7 8">
    <name type="scientific">Paenibacillus alvei</name>
    <name type="common">Bacillus alvei</name>
    <dbReference type="NCBI Taxonomy" id="44250"/>
    <lineage>
        <taxon>Bacteria</taxon>
        <taxon>Bacillati</taxon>
        <taxon>Bacillota</taxon>
        <taxon>Bacilli</taxon>
        <taxon>Bacillales</taxon>
        <taxon>Paenibacillaceae</taxon>
        <taxon>Paenibacillus</taxon>
    </lineage>
</organism>
<feature type="transmembrane region" description="Helical" evidence="6">
    <location>
        <begin position="151"/>
        <end position="172"/>
    </location>
</feature>
<dbReference type="GO" id="GO:0032153">
    <property type="term" value="C:cell division site"/>
    <property type="evidence" value="ECO:0007669"/>
    <property type="project" value="TreeGrafter"/>
</dbReference>
<keyword evidence="3" id="KW-0133">Cell shape</keyword>
<feature type="transmembrane region" description="Helical" evidence="6">
    <location>
        <begin position="379"/>
        <end position="399"/>
    </location>
</feature>
<evidence type="ECO:0000256" key="6">
    <source>
        <dbReference type="SAM" id="Phobius"/>
    </source>
</evidence>
<evidence type="ECO:0000256" key="4">
    <source>
        <dbReference type="ARBA" id="ARBA00022989"/>
    </source>
</evidence>
<dbReference type="GO" id="GO:0008360">
    <property type="term" value="P:regulation of cell shape"/>
    <property type="evidence" value="ECO:0007669"/>
    <property type="project" value="UniProtKB-KW"/>
</dbReference>
<comment type="subcellular location">
    <subcellularLocation>
        <location evidence="1">Membrane</location>
        <topology evidence="1">Multi-pass membrane protein</topology>
    </subcellularLocation>
</comment>
<dbReference type="Proteomes" id="UP000304148">
    <property type="component" value="Chromosome"/>
</dbReference>
<accession>A0A383RML0</accession>
<dbReference type="Pfam" id="PF01098">
    <property type="entry name" value="FTSW_RODA_SPOVE"/>
    <property type="match status" value="1"/>
</dbReference>
<feature type="transmembrane region" description="Helical" evidence="6">
    <location>
        <begin position="405"/>
        <end position="426"/>
    </location>
</feature>
<evidence type="ECO:0000256" key="1">
    <source>
        <dbReference type="ARBA" id="ARBA00004141"/>
    </source>
</evidence>
<feature type="transmembrane region" description="Helical" evidence="6">
    <location>
        <begin position="254"/>
        <end position="275"/>
    </location>
</feature>
<feature type="transmembrane region" description="Helical" evidence="6">
    <location>
        <begin position="178"/>
        <end position="202"/>
    </location>
</feature>